<proteinExistence type="predicted"/>
<dbReference type="EMBL" id="MT142534">
    <property type="protein sequence ID" value="QJA84768.1"/>
    <property type="molecule type" value="Genomic_DNA"/>
</dbReference>
<evidence type="ECO:0000259" key="1">
    <source>
        <dbReference type="Pfam" id="PF12705"/>
    </source>
</evidence>
<dbReference type="Pfam" id="PF12705">
    <property type="entry name" value="PDDEXK_1"/>
    <property type="match status" value="1"/>
</dbReference>
<protein>
    <submittedName>
        <fullName evidence="2">Putative PD-(D/E)XK nuclease superfamily protein</fullName>
    </submittedName>
</protein>
<dbReference type="EMBL" id="MT141493">
    <property type="protein sequence ID" value="QJA63261.1"/>
    <property type="molecule type" value="Genomic_DNA"/>
</dbReference>
<dbReference type="EMBL" id="MT144011">
    <property type="protein sequence ID" value="QJA46472.1"/>
    <property type="molecule type" value="Genomic_DNA"/>
</dbReference>
<dbReference type="InterPro" id="IPR038726">
    <property type="entry name" value="PDDEXK_AddAB-type"/>
</dbReference>
<evidence type="ECO:0000313" key="4">
    <source>
        <dbReference type="EMBL" id="QJA84768.1"/>
    </source>
</evidence>
<reference evidence="2" key="1">
    <citation type="submission" date="2020-03" db="EMBL/GenBank/DDBJ databases">
        <title>The deep terrestrial virosphere.</title>
        <authorList>
            <person name="Holmfeldt K."/>
            <person name="Nilsson E."/>
            <person name="Simone D."/>
            <person name="Lopez-Fernandez M."/>
            <person name="Wu X."/>
            <person name="de Brujin I."/>
            <person name="Lundin D."/>
            <person name="Andersson A."/>
            <person name="Bertilsson S."/>
            <person name="Dopson M."/>
        </authorList>
    </citation>
    <scope>NUCLEOTIDE SEQUENCE</scope>
    <source>
        <strain evidence="4">MM415A00170</strain>
        <strain evidence="3">MM415B00642</strain>
        <strain evidence="2">TM448A00430</strain>
        <strain evidence="5">TM448B00346</strain>
    </source>
</reference>
<feature type="domain" description="PD-(D/E)XK endonuclease-like" evidence="1">
    <location>
        <begin position="89"/>
        <end position="193"/>
    </location>
</feature>
<organism evidence="2">
    <name type="scientific">viral metagenome</name>
    <dbReference type="NCBI Taxonomy" id="1070528"/>
    <lineage>
        <taxon>unclassified sequences</taxon>
        <taxon>metagenomes</taxon>
        <taxon>organismal metagenomes</taxon>
    </lineage>
</organism>
<accession>A0A6H1ZG75</accession>
<gene>
    <name evidence="4" type="ORF">MM415A00170_0032</name>
    <name evidence="3" type="ORF">MM415B00642_0030</name>
    <name evidence="2" type="ORF">TM448A00430_0029</name>
    <name evidence="5" type="ORF">TM448B00346_0001</name>
</gene>
<dbReference type="EMBL" id="MT144613">
    <property type="protein sequence ID" value="QJH95103.1"/>
    <property type="molecule type" value="Genomic_DNA"/>
</dbReference>
<evidence type="ECO:0000313" key="2">
    <source>
        <dbReference type="EMBL" id="QJA46472.1"/>
    </source>
</evidence>
<sequence>MTEQIKQQKTKIHTVYKTQEGLRVPSVTTILGILDKPALLYWAWQCGCDGIDYRKVRDTAADIGTLAHYLILCDIKGKETDVSEYSQQDIDKAETCLLKYWEWRKGHDFKPILAEMPLVSERYQFGGTIDCLAELDGALVLIDHKTGKGIYEEMFYQLAGYQQLLLENGHAIQSARILRIGRDENEGFEEQQVVNLDRHWELFLHCLAIYNLRKEIKKGV</sequence>
<dbReference type="InterPro" id="IPR011604">
    <property type="entry name" value="PDDEXK-like_dom_sf"/>
</dbReference>
<dbReference type="Gene3D" id="3.90.320.10">
    <property type="match status" value="1"/>
</dbReference>
<evidence type="ECO:0000313" key="3">
    <source>
        <dbReference type="EMBL" id="QJA63261.1"/>
    </source>
</evidence>
<name>A0A6H1ZG75_9ZZZZ</name>
<evidence type="ECO:0000313" key="5">
    <source>
        <dbReference type="EMBL" id="QJH95103.1"/>
    </source>
</evidence>
<dbReference type="AlphaFoldDB" id="A0A6H1ZG75"/>